<proteinExistence type="predicted"/>
<dbReference type="SUPFAM" id="SSF55729">
    <property type="entry name" value="Acyl-CoA N-acyltransferases (Nat)"/>
    <property type="match status" value="1"/>
</dbReference>
<organism evidence="2 3">
    <name type="scientific">Catellatospora methionotrophica</name>
    <dbReference type="NCBI Taxonomy" id="121620"/>
    <lineage>
        <taxon>Bacteria</taxon>
        <taxon>Bacillati</taxon>
        <taxon>Actinomycetota</taxon>
        <taxon>Actinomycetes</taxon>
        <taxon>Micromonosporales</taxon>
        <taxon>Micromonosporaceae</taxon>
        <taxon>Catellatospora</taxon>
    </lineage>
</organism>
<feature type="domain" description="N-acetyltransferase" evidence="1">
    <location>
        <begin position="160"/>
        <end position="310"/>
    </location>
</feature>
<dbReference type="PROSITE" id="PS51186">
    <property type="entry name" value="GNAT"/>
    <property type="match status" value="1"/>
</dbReference>
<dbReference type="Proteomes" id="UP000660339">
    <property type="component" value="Unassembled WGS sequence"/>
</dbReference>
<sequence length="310" mass="34025">MSADDLVIRPITGPAEIALFNRLDYTLNHELADDLAEGRRRPEWMWLAQRGDTVLARVAWWSRPGGDAPVFLDIFDLDDSEPDVARRLLAAAFAAVVPTGGQPPEYGRYVPGDWRDDPAARRAVETRMALLSETGAKLTVERLRLQWGPGTAVPPAASRLAFRPADDPAELIDLMTRVLDGTLDHHSRADLATMPARDTATAQLHGEFASFTSPRDWWQIAQLPGTGEPVGFVIAARNSYHPIIAYLGVLPEHRGRGYVDAILAEGTRVLAAHGAAYIRAATDLDNEPMADAFARAGYATFERAINMAWH</sequence>
<dbReference type="AlphaFoldDB" id="A0A8J3PK75"/>
<dbReference type="Pfam" id="PF00583">
    <property type="entry name" value="Acetyltransf_1"/>
    <property type="match status" value="1"/>
</dbReference>
<accession>A0A8J3PK75</accession>
<dbReference type="InterPro" id="IPR016181">
    <property type="entry name" value="Acyl_CoA_acyltransferase"/>
</dbReference>
<dbReference type="EMBL" id="BONJ01000037">
    <property type="protein sequence ID" value="GIG18176.1"/>
    <property type="molecule type" value="Genomic_DNA"/>
</dbReference>
<comment type="caution">
    <text evidence="2">The sequence shown here is derived from an EMBL/GenBank/DDBJ whole genome shotgun (WGS) entry which is preliminary data.</text>
</comment>
<keyword evidence="3" id="KW-1185">Reference proteome</keyword>
<gene>
    <name evidence="2" type="ORF">Cme02nite_65080</name>
</gene>
<evidence type="ECO:0000259" key="1">
    <source>
        <dbReference type="PROSITE" id="PS51186"/>
    </source>
</evidence>
<reference evidence="2" key="1">
    <citation type="submission" date="2021-01" db="EMBL/GenBank/DDBJ databases">
        <title>Whole genome shotgun sequence of Catellatospora methionotrophica NBRC 14553.</title>
        <authorList>
            <person name="Komaki H."/>
            <person name="Tamura T."/>
        </authorList>
    </citation>
    <scope>NUCLEOTIDE SEQUENCE</scope>
    <source>
        <strain evidence="2">NBRC 14553</strain>
    </source>
</reference>
<protein>
    <submittedName>
        <fullName evidence="2">N-acetyltransferase</fullName>
    </submittedName>
</protein>
<evidence type="ECO:0000313" key="3">
    <source>
        <dbReference type="Proteomes" id="UP000660339"/>
    </source>
</evidence>
<name>A0A8J3PK75_9ACTN</name>
<dbReference type="InterPro" id="IPR000182">
    <property type="entry name" value="GNAT_dom"/>
</dbReference>
<dbReference type="GO" id="GO:0016747">
    <property type="term" value="F:acyltransferase activity, transferring groups other than amino-acyl groups"/>
    <property type="evidence" value="ECO:0007669"/>
    <property type="project" value="InterPro"/>
</dbReference>
<dbReference type="CDD" id="cd04301">
    <property type="entry name" value="NAT_SF"/>
    <property type="match status" value="1"/>
</dbReference>
<evidence type="ECO:0000313" key="2">
    <source>
        <dbReference type="EMBL" id="GIG18176.1"/>
    </source>
</evidence>
<dbReference type="RefSeq" id="WP_166385970.1">
    <property type="nucleotide sequence ID" value="NZ_BAAATT010000031.1"/>
</dbReference>
<dbReference type="Gene3D" id="3.40.630.30">
    <property type="match status" value="1"/>
</dbReference>